<keyword evidence="1" id="KW-0812">Transmembrane</keyword>
<evidence type="ECO:0000313" key="3">
    <source>
        <dbReference type="Proteomes" id="UP000309133"/>
    </source>
</evidence>
<comment type="caution">
    <text evidence="2">The sequence shown here is derived from an EMBL/GenBank/DDBJ whole genome shotgun (WGS) entry which is preliminary data.</text>
</comment>
<gene>
    <name evidence="2" type="ORF">E6C64_12030</name>
</gene>
<evidence type="ECO:0000313" key="2">
    <source>
        <dbReference type="EMBL" id="THG29428.1"/>
    </source>
</evidence>
<keyword evidence="1" id="KW-1133">Transmembrane helix</keyword>
<accession>A0A4S4FHD7</accession>
<dbReference type="Pfam" id="PF12277">
    <property type="entry name" value="DUF3618"/>
    <property type="match status" value="1"/>
</dbReference>
<evidence type="ECO:0000256" key="1">
    <source>
        <dbReference type="SAM" id="Phobius"/>
    </source>
</evidence>
<keyword evidence="3" id="KW-1185">Reference proteome</keyword>
<organism evidence="2 3">
    <name type="scientific">Naasia lichenicola</name>
    <dbReference type="NCBI Taxonomy" id="2565933"/>
    <lineage>
        <taxon>Bacteria</taxon>
        <taxon>Bacillati</taxon>
        <taxon>Actinomycetota</taxon>
        <taxon>Actinomycetes</taxon>
        <taxon>Micrococcales</taxon>
        <taxon>Microbacteriaceae</taxon>
        <taxon>Naasia</taxon>
    </lineage>
</organism>
<name>A0A4S4FHD7_9MICO</name>
<keyword evidence="1" id="KW-0472">Membrane</keyword>
<proteinExistence type="predicted"/>
<dbReference type="AlphaFoldDB" id="A0A4S4FHD7"/>
<dbReference type="InterPro" id="IPR022062">
    <property type="entry name" value="DUF3618"/>
</dbReference>
<protein>
    <submittedName>
        <fullName evidence="2">DUF3618 domain-containing protein</fullName>
    </submittedName>
</protein>
<reference evidence="2 3" key="1">
    <citation type="submission" date="2019-04" db="EMBL/GenBank/DDBJ databases">
        <authorList>
            <person name="Jiang L."/>
        </authorList>
    </citation>
    <scope>NUCLEOTIDE SEQUENCE [LARGE SCALE GENOMIC DNA]</scope>
    <source>
        <strain evidence="2 3">YIM 131853</strain>
    </source>
</reference>
<dbReference type="EMBL" id="SSSM01000005">
    <property type="protein sequence ID" value="THG29428.1"/>
    <property type="molecule type" value="Genomic_DNA"/>
</dbReference>
<feature type="transmembrane region" description="Helical" evidence="1">
    <location>
        <begin position="76"/>
        <end position="98"/>
    </location>
</feature>
<sequence>MSGQSRELATMTDDDTALSHKERALGEIRSDIESTREKLAQTLDAIEDKLNVPKQVSKAASKARDAFDDLRKNNPVVLYASAGAALAVIGGAVALRIARR</sequence>
<dbReference type="Proteomes" id="UP000309133">
    <property type="component" value="Unassembled WGS sequence"/>
</dbReference>